<accession>A0AAP0PCZ6</accession>
<dbReference type="FunFam" id="3.40.50.2000:FF:000019">
    <property type="entry name" value="Glycosyltransferase"/>
    <property type="match status" value="1"/>
</dbReference>
<keyword evidence="3" id="KW-0328">Glycosyltransferase</keyword>
<dbReference type="Pfam" id="PF00201">
    <property type="entry name" value="UDPGT"/>
    <property type="match status" value="1"/>
</dbReference>
<dbReference type="EC" id="2.4.1.-" evidence="4"/>
<dbReference type="EMBL" id="JBBNAE010000003">
    <property type="protein sequence ID" value="KAK9138489.1"/>
    <property type="molecule type" value="Genomic_DNA"/>
</dbReference>
<evidence type="ECO:0000256" key="2">
    <source>
        <dbReference type="ARBA" id="ARBA00022679"/>
    </source>
</evidence>
<dbReference type="GO" id="GO:0080044">
    <property type="term" value="F:quercetin 7-O-glucosyltransferase activity"/>
    <property type="evidence" value="ECO:0007669"/>
    <property type="project" value="TreeGrafter"/>
</dbReference>
<dbReference type="CDD" id="cd03784">
    <property type="entry name" value="GT1_Gtf-like"/>
    <property type="match status" value="1"/>
</dbReference>
<dbReference type="Gene3D" id="3.40.50.2000">
    <property type="entry name" value="Glycogen Phosphorylase B"/>
    <property type="match status" value="2"/>
</dbReference>
<protein>
    <recommendedName>
        <fullName evidence="4">Glycosyltransferase</fullName>
        <ecNumber evidence="4">2.4.1.-</ecNumber>
    </recommendedName>
</protein>
<evidence type="ECO:0000313" key="5">
    <source>
        <dbReference type="EMBL" id="KAK9138489.1"/>
    </source>
</evidence>
<gene>
    <name evidence="5" type="ORF">Sjap_009083</name>
</gene>
<evidence type="ECO:0000313" key="6">
    <source>
        <dbReference type="Proteomes" id="UP001417504"/>
    </source>
</evidence>
<evidence type="ECO:0000256" key="4">
    <source>
        <dbReference type="RuleBase" id="RU362057"/>
    </source>
</evidence>
<dbReference type="InterPro" id="IPR035595">
    <property type="entry name" value="UDP_glycos_trans_CS"/>
</dbReference>
<dbReference type="InterPro" id="IPR002213">
    <property type="entry name" value="UDP_glucos_trans"/>
</dbReference>
<reference evidence="5 6" key="1">
    <citation type="submission" date="2024-01" db="EMBL/GenBank/DDBJ databases">
        <title>Genome assemblies of Stephania.</title>
        <authorList>
            <person name="Yang L."/>
        </authorList>
    </citation>
    <scope>NUCLEOTIDE SEQUENCE [LARGE SCALE GENOMIC DNA]</scope>
    <source>
        <strain evidence="5">QJT</strain>
        <tissue evidence="5">Leaf</tissue>
    </source>
</reference>
<evidence type="ECO:0000256" key="3">
    <source>
        <dbReference type="RuleBase" id="RU003718"/>
    </source>
</evidence>
<name>A0AAP0PCZ6_9MAGN</name>
<comment type="similarity">
    <text evidence="1 3">Belongs to the UDP-glycosyltransferase family.</text>
</comment>
<dbReference type="PANTHER" id="PTHR11926">
    <property type="entry name" value="GLUCOSYL/GLUCURONOSYL TRANSFERASES"/>
    <property type="match status" value="1"/>
</dbReference>
<dbReference type="Proteomes" id="UP001417504">
    <property type="component" value="Unassembled WGS sequence"/>
</dbReference>
<dbReference type="AlphaFoldDB" id="A0AAP0PCZ6"/>
<evidence type="ECO:0000256" key="1">
    <source>
        <dbReference type="ARBA" id="ARBA00009995"/>
    </source>
</evidence>
<keyword evidence="6" id="KW-1185">Reference proteome</keyword>
<organism evidence="5 6">
    <name type="scientific">Stephania japonica</name>
    <dbReference type="NCBI Taxonomy" id="461633"/>
    <lineage>
        <taxon>Eukaryota</taxon>
        <taxon>Viridiplantae</taxon>
        <taxon>Streptophyta</taxon>
        <taxon>Embryophyta</taxon>
        <taxon>Tracheophyta</taxon>
        <taxon>Spermatophyta</taxon>
        <taxon>Magnoliopsida</taxon>
        <taxon>Ranunculales</taxon>
        <taxon>Menispermaceae</taxon>
        <taxon>Menispermoideae</taxon>
        <taxon>Cissampelideae</taxon>
        <taxon>Stephania</taxon>
    </lineage>
</organism>
<dbReference type="SUPFAM" id="SSF53756">
    <property type="entry name" value="UDP-Glycosyltransferase/glycogen phosphorylase"/>
    <property type="match status" value="1"/>
</dbReference>
<dbReference type="PROSITE" id="PS00375">
    <property type="entry name" value="UDPGT"/>
    <property type="match status" value="1"/>
</dbReference>
<comment type="caution">
    <text evidence="5">The sequence shown here is derived from an EMBL/GenBank/DDBJ whole genome shotgun (WGS) entry which is preliminary data.</text>
</comment>
<proteinExistence type="inferred from homology"/>
<sequence length="489" mass="55077">MVHHRNHFIVFTTPFQGHINPTLQLSKRLANLGAQVTFVTSISAHHRMFKDKNNATSICSDYASPITFAPFSDGYDNGFQQGDDPQQFLSEFKHNGSKALSKLIRSLSTDPNRSVTCLICSFLYPWILELGREHGVKTAMLWIQPAMVFGIYYYYFNGYKDKILPENVANEEDYLCSCVELPGLPKLTCRDLPSFLLPSNIYKSSLTMFEEQFQGLNREDYKPRVLINSFDALEAEALKTLDGKVDIKAIGPLVPSAFLDGNDPSDTHFGADLFELSSINYLQWLNSKDEASVVYVSFGSLAVLKRQQIEEIASGLIKISRPFLWVFRPQAIGGEEEEDEIKSLIDGINREEEQQGLIVPWCSQIQVLSHSSVGCFVSHCGWNSTLESLVVGVPVVAFPQWTDQGTNAKLIEDVWRTGVRVKVSKQEENLVESEEIKRCVEMVMGKERGAEMRQNAEKWKDLARKAVGSGGSSDRNLMEFLKEMAQVLE</sequence>
<dbReference type="GO" id="GO:0080043">
    <property type="term" value="F:quercetin 3-O-glucosyltransferase activity"/>
    <property type="evidence" value="ECO:0007669"/>
    <property type="project" value="TreeGrafter"/>
</dbReference>
<dbReference type="PANTHER" id="PTHR11926:SF1534">
    <property type="entry name" value="GLYCOSYLTRANSFERASE"/>
    <property type="match status" value="1"/>
</dbReference>
<keyword evidence="2 3" id="KW-0808">Transferase</keyword>